<dbReference type="PANTHER" id="PTHR37946:SF1">
    <property type="entry name" value="SLL1969 PROTEIN"/>
    <property type="match status" value="1"/>
</dbReference>
<protein>
    <submittedName>
        <fullName evidence="2">Alpha/beta hydrolase family protein</fullName>
    </submittedName>
</protein>
<dbReference type="AlphaFoldDB" id="A0A1C3U963"/>
<dbReference type="GO" id="GO:0016787">
    <property type="term" value="F:hydrolase activity"/>
    <property type="evidence" value="ECO:0007669"/>
    <property type="project" value="UniProtKB-KW"/>
</dbReference>
<dbReference type="Pfam" id="PF05057">
    <property type="entry name" value="DUF676"/>
    <property type="match status" value="1"/>
</dbReference>
<reference evidence="2 3" key="1">
    <citation type="submission" date="2016-08" db="EMBL/GenBank/DDBJ databases">
        <authorList>
            <person name="Seilhamer J.J."/>
        </authorList>
    </citation>
    <scope>NUCLEOTIDE SEQUENCE [LARGE SCALE GENOMIC DNA]</scope>
    <source>
        <strain evidence="2 3">CCBAU 10071</strain>
    </source>
</reference>
<dbReference type="Gene3D" id="3.40.50.1820">
    <property type="entry name" value="alpha/beta hydrolase"/>
    <property type="match status" value="1"/>
</dbReference>
<dbReference type="SUPFAM" id="SSF51713">
    <property type="entry name" value="tRNA-guanine transglycosylase"/>
    <property type="match status" value="1"/>
</dbReference>
<evidence type="ECO:0000313" key="3">
    <source>
        <dbReference type="Proteomes" id="UP000183174"/>
    </source>
</evidence>
<dbReference type="Gene3D" id="3.20.20.105">
    <property type="entry name" value="Queuine tRNA-ribosyltransferase-like"/>
    <property type="match status" value="1"/>
</dbReference>
<proteinExistence type="predicted"/>
<dbReference type="EMBL" id="FMAE01000001">
    <property type="protein sequence ID" value="SCB11877.1"/>
    <property type="molecule type" value="Genomic_DNA"/>
</dbReference>
<dbReference type="PANTHER" id="PTHR37946">
    <property type="entry name" value="SLL1969 PROTEIN"/>
    <property type="match status" value="1"/>
</dbReference>
<name>A0A1C3U963_9BRAD</name>
<dbReference type="InterPro" id="IPR007751">
    <property type="entry name" value="DUF676_lipase-like"/>
</dbReference>
<gene>
    <name evidence="2" type="ORF">GA0061099_1001755</name>
</gene>
<organism evidence="2 3">
    <name type="scientific">Bradyrhizobium yuanmingense</name>
    <dbReference type="NCBI Taxonomy" id="108015"/>
    <lineage>
        <taxon>Bacteria</taxon>
        <taxon>Pseudomonadati</taxon>
        <taxon>Pseudomonadota</taxon>
        <taxon>Alphaproteobacteria</taxon>
        <taxon>Hyphomicrobiales</taxon>
        <taxon>Nitrobacteraceae</taxon>
        <taxon>Bradyrhizobium</taxon>
    </lineage>
</organism>
<evidence type="ECO:0000313" key="2">
    <source>
        <dbReference type="EMBL" id="SCB11877.1"/>
    </source>
</evidence>
<keyword evidence="2" id="KW-0378">Hydrolase</keyword>
<dbReference type="InterPro" id="IPR036511">
    <property type="entry name" value="TGT-like_sf"/>
</dbReference>
<feature type="domain" description="DUF676" evidence="1">
    <location>
        <begin position="4"/>
        <end position="116"/>
    </location>
</feature>
<sequence length="361" mass="39990">MPGLIVFLHGLTGNENSWGAVPEYLQSDDFDVTTPTYSASINGLSDVEISAQRILTEIRTRFPDHSPICFAGHSLGGLVAREICRHLLLQGPDDFLNKVPAVITLGTPLEGARIGNWLLRKLPFVSPKIHQIATESYAFGEYRRAIAAAKQRKVMPVVHGRTFSEIELSLRLLDGRHAKLRWIGLGGIVPLLQHRNVSREISSMGAETFISKALAIIRNCNPNAKIHAFGAGGTRTFPALYAFGADSADSIGWRQAAGFGSIFLPMKSQRTIKWNETKKAPRKLLDNDDISQLRQCGCPICRATNSVDAQLWDLRSDFYNRSIHNAWTITHQYDYWPPTRAAMRRLVANGGLGAQWAKACS</sequence>
<accession>A0A1C3U963</accession>
<evidence type="ECO:0000259" key="1">
    <source>
        <dbReference type="Pfam" id="PF05057"/>
    </source>
</evidence>
<dbReference type="InterPro" id="IPR029058">
    <property type="entry name" value="AB_hydrolase_fold"/>
</dbReference>
<dbReference type="GO" id="GO:0006400">
    <property type="term" value="P:tRNA modification"/>
    <property type="evidence" value="ECO:0007669"/>
    <property type="project" value="InterPro"/>
</dbReference>
<dbReference type="Proteomes" id="UP000183174">
    <property type="component" value="Unassembled WGS sequence"/>
</dbReference>
<dbReference type="RefSeq" id="WP_074447539.1">
    <property type="nucleotide sequence ID" value="NZ_FMAE01000001.1"/>
</dbReference>
<dbReference type="SUPFAM" id="SSF53474">
    <property type="entry name" value="alpha/beta-Hydrolases"/>
    <property type="match status" value="1"/>
</dbReference>